<dbReference type="Gene3D" id="3.30.420.10">
    <property type="entry name" value="Ribonuclease H-like superfamily/Ribonuclease H"/>
    <property type="match status" value="1"/>
</dbReference>
<dbReference type="InterPro" id="IPR041383">
    <property type="entry name" value="RuvC_III"/>
</dbReference>
<sequence length="138" mass="16549">MKTSKEQKEYQDRVDGLYQKRNPRKHELLNLGDDWKEKTEDFVSRNINDTRAIATYLTKYIQKELNKNKKFEKTEVQVIRGSITSYFRKQIFDKSSVFHYKKQLRSLTHYHHAVDAIVLAHFKSHGHIRLLQDLTKIN</sequence>
<proteinExistence type="predicted"/>
<dbReference type="InterPro" id="IPR036397">
    <property type="entry name" value="RNaseH_sf"/>
</dbReference>
<dbReference type="Pfam" id="PF18541">
    <property type="entry name" value="RuvC_III"/>
    <property type="match status" value="1"/>
</dbReference>
<comment type="caution">
    <text evidence="2">The sequence shown here is derived from an EMBL/GenBank/DDBJ whole genome shotgun (WGS) entry which is preliminary data.</text>
</comment>
<keyword evidence="3" id="KW-1185">Reference proteome</keyword>
<dbReference type="Proteomes" id="UP001153678">
    <property type="component" value="Unassembled WGS sequence"/>
</dbReference>
<organism evidence="2 3">
    <name type="scientific">Funneliformis geosporum</name>
    <dbReference type="NCBI Taxonomy" id="1117311"/>
    <lineage>
        <taxon>Eukaryota</taxon>
        <taxon>Fungi</taxon>
        <taxon>Fungi incertae sedis</taxon>
        <taxon>Mucoromycota</taxon>
        <taxon>Glomeromycotina</taxon>
        <taxon>Glomeromycetes</taxon>
        <taxon>Glomerales</taxon>
        <taxon>Glomeraceae</taxon>
        <taxon>Funneliformis</taxon>
    </lineage>
</organism>
<dbReference type="GO" id="GO:0003676">
    <property type="term" value="F:nucleic acid binding"/>
    <property type="evidence" value="ECO:0007669"/>
    <property type="project" value="InterPro"/>
</dbReference>
<protein>
    <submittedName>
        <fullName evidence="2">2668_t:CDS:1</fullName>
    </submittedName>
</protein>
<accession>A0A9W4SEL5</accession>
<dbReference type="AlphaFoldDB" id="A0A9W4SEL5"/>
<evidence type="ECO:0000259" key="1">
    <source>
        <dbReference type="Pfam" id="PF18541"/>
    </source>
</evidence>
<gene>
    <name evidence="2" type="ORF">FWILDA_LOCUS2117</name>
</gene>
<reference evidence="2" key="1">
    <citation type="submission" date="2022-08" db="EMBL/GenBank/DDBJ databases">
        <authorList>
            <person name="Kallberg Y."/>
            <person name="Tangrot J."/>
            <person name="Rosling A."/>
        </authorList>
    </citation>
    <scope>NUCLEOTIDE SEQUENCE</scope>
    <source>
        <strain evidence="2">Wild A</strain>
    </source>
</reference>
<evidence type="ECO:0000313" key="2">
    <source>
        <dbReference type="EMBL" id="CAI2165527.1"/>
    </source>
</evidence>
<evidence type="ECO:0000313" key="3">
    <source>
        <dbReference type="Proteomes" id="UP001153678"/>
    </source>
</evidence>
<feature type="domain" description="RuvC endonuclease subdomain 3" evidence="1">
    <location>
        <begin position="38"/>
        <end position="135"/>
    </location>
</feature>
<dbReference type="OrthoDB" id="10587647at2759"/>
<name>A0A9W4SEL5_9GLOM</name>
<dbReference type="EMBL" id="CAMKVN010000230">
    <property type="protein sequence ID" value="CAI2165527.1"/>
    <property type="molecule type" value="Genomic_DNA"/>
</dbReference>